<dbReference type="KEGG" id="daf:Desaf_2027"/>
<evidence type="ECO:0000313" key="1">
    <source>
        <dbReference type="EMBL" id="EGJ50356.1"/>
    </source>
</evidence>
<proteinExistence type="predicted"/>
<dbReference type="Proteomes" id="UP000007844">
    <property type="component" value="Chromosome"/>
</dbReference>
<evidence type="ECO:0000313" key="2">
    <source>
        <dbReference type="Proteomes" id="UP000007844"/>
    </source>
</evidence>
<dbReference type="HOGENOM" id="CLU_052477_0_0_7"/>
<reference evidence="1 2" key="1">
    <citation type="journal article" date="2011" name="J. Bacteriol.">
        <title>Genome sequence of the mercury-methylating and pleomorphic Desulfovibrio africanus Strain Walvis Bay.</title>
        <authorList>
            <person name="Brown S.D."/>
            <person name="Wall J.D."/>
            <person name="Kucken A.M."/>
            <person name="Gilmour C.C."/>
            <person name="Podar M."/>
            <person name="Brandt C.C."/>
            <person name="Teshima H."/>
            <person name="Detter J.C."/>
            <person name="Han C.S."/>
            <person name="Land M.L."/>
            <person name="Lucas S."/>
            <person name="Han J."/>
            <person name="Pennacchio L."/>
            <person name="Nolan M."/>
            <person name="Pitluck S."/>
            <person name="Woyke T."/>
            <person name="Goodwin L."/>
            <person name="Palumbo A.V."/>
            <person name="Elias D.A."/>
        </authorList>
    </citation>
    <scope>NUCLEOTIDE SEQUENCE [LARGE SCALE GENOMIC DNA]</scope>
    <source>
        <strain evidence="1 2">Walvis Bay</strain>
    </source>
</reference>
<dbReference type="STRING" id="690850.Desaf_2027"/>
<organism evidence="1 2">
    <name type="scientific">Desulfocurvibacter africanus subsp. africanus str. Walvis Bay</name>
    <dbReference type="NCBI Taxonomy" id="690850"/>
    <lineage>
        <taxon>Bacteria</taxon>
        <taxon>Pseudomonadati</taxon>
        <taxon>Thermodesulfobacteriota</taxon>
        <taxon>Desulfovibrionia</taxon>
        <taxon>Desulfovibrionales</taxon>
        <taxon>Desulfovibrionaceae</taxon>
        <taxon>Desulfocurvibacter</taxon>
    </lineage>
</organism>
<dbReference type="RefSeq" id="WP_014260101.1">
    <property type="nucleotide sequence ID" value="NC_016629.1"/>
</dbReference>
<protein>
    <recommendedName>
        <fullName evidence="3">N-acetyltransferase domain-containing protein</fullName>
    </recommendedName>
</protein>
<dbReference type="AlphaFoldDB" id="F3Z3I4"/>
<evidence type="ECO:0008006" key="3">
    <source>
        <dbReference type="Google" id="ProtNLM"/>
    </source>
</evidence>
<dbReference type="eggNOG" id="COG3153">
    <property type="taxonomic scope" value="Bacteria"/>
</dbReference>
<accession>F3Z3I4</accession>
<keyword evidence="2" id="KW-1185">Reference proteome</keyword>
<dbReference type="InterPro" id="IPR016181">
    <property type="entry name" value="Acyl_CoA_acyltransferase"/>
</dbReference>
<dbReference type="SUPFAM" id="SSF55729">
    <property type="entry name" value="Acyl-CoA N-acyltransferases (Nat)"/>
    <property type="match status" value="1"/>
</dbReference>
<dbReference type="Gene3D" id="3.40.630.30">
    <property type="match status" value="1"/>
</dbReference>
<gene>
    <name evidence="1" type="ORF">Desaf_2027</name>
</gene>
<sequence>MNGKRQHTRQECLAWLRENPRDIAPGQKIKIGDFQPEDAEGVARLYYAIYGDKFPLDYVYDPKRILEANQGPDLYQVVGRTASGDVVGLSALFKAPPNESLMEFGSLMVLPEYRAGRLAYELMRMTMTELPPRLGLQGVYGQSVCDHIVTQKFSERFGSHGFALEMESIPARPGIEGGANGRNSLLNEFVILQDTPQTLYLPQVYNVFLRGVYALNGLKRDFAADGQAAGETRWDANDFAEASLAKMVVHEPGADFSSALESFEAAHPARYAYHLHLPLAHPGSPAALEAARGRGYFLGGLLPFWAGQDVLLMQKIAASPDFSAPQLYSDGAKAILEFIRQDYATVS</sequence>
<dbReference type="EMBL" id="CP003221">
    <property type="protein sequence ID" value="EGJ50356.1"/>
    <property type="molecule type" value="Genomic_DNA"/>
</dbReference>
<name>F3Z3I4_DESAF</name>